<dbReference type="PANTHER" id="PTHR23150:SF19">
    <property type="entry name" value="FORMYLGLYCINE-GENERATING ENZYME"/>
    <property type="match status" value="1"/>
</dbReference>
<organism evidence="2">
    <name type="scientific">Candidatus Electrothrix aestuarii</name>
    <dbReference type="NCBI Taxonomy" id="3062594"/>
    <lineage>
        <taxon>Bacteria</taxon>
        <taxon>Pseudomonadati</taxon>
        <taxon>Thermodesulfobacteriota</taxon>
        <taxon>Desulfobulbia</taxon>
        <taxon>Desulfobulbales</taxon>
        <taxon>Desulfobulbaceae</taxon>
        <taxon>Candidatus Electrothrix</taxon>
    </lineage>
</organism>
<proteinExistence type="predicted"/>
<dbReference type="InterPro" id="IPR042095">
    <property type="entry name" value="SUMF_sf"/>
</dbReference>
<dbReference type="SUPFAM" id="SSF56436">
    <property type="entry name" value="C-type lectin-like"/>
    <property type="match status" value="1"/>
</dbReference>
<dbReference type="GO" id="GO:0120147">
    <property type="term" value="F:formylglycine-generating oxidase activity"/>
    <property type="evidence" value="ECO:0007669"/>
    <property type="project" value="TreeGrafter"/>
</dbReference>
<accession>A0AAU8LSQ6</accession>
<dbReference type="Gene3D" id="3.90.1580.10">
    <property type="entry name" value="paralog of FGE (formylglycine-generating enzyme)"/>
    <property type="match status" value="1"/>
</dbReference>
<feature type="domain" description="Sulfatase-modifying factor enzyme-like" evidence="1">
    <location>
        <begin position="1"/>
        <end position="69"/>
    </location>
</feature>
<dbReference type="InterPro" id="IPR005532">
    <property type="entry name" value="SUMF_dom"/>
</dbReference>
<dbReference type="KEGG" id="eaj:Q3M24_18600"/>
<dbReference type="EMBL" id="CP159373">
    <property type="protein sequence ID" value="XCN72290.1"/>
    <property type="molecule type" value="Genomic_DNA"/>
</dbReference>
<gene>
    <name evidence="2" type="ORF">Q3M24_18600</name>
</gene>
<protein>
    <submittedName>
        <fullName evidence="2">SUMF1/EgtB/PvdO family nonheme iron enzyme</fullName>
    </submittedName>
</protein>
<reference evidence="2" key="2">
    <citation type="submission" date="2024-06" db="EMBL/GenBank/DDBJ databases">
        <authorList>
            <person name="Plum-Jensen L.E."/>
            <person name="Schramm A."/>
            <person name="Marshall I.P.G."/>
        </authorList>
    </citation>
    <scope>NUCLEOTIDE SEQUENCE</scope>
    <source>
        <strain evidence="2">Rat1</strain>
    </source>
</reference>
<reference evidence="2" key="1">
    <citation type="journal article" date="2024" name="Syst. Appl. Microbiol.">
        <title>First single-strain enrichments of Electrothrix cable bacteria, description of E. aestuarii sp. nov. and E. rattekaaiensis sp. nov., and proposal of a cable bacteria taxonomy following the rules of the SeqCode.</title>
        <authorList>
            <person name="Plum-Jensen L.E."/>
            <person name="Schramm A."/>
            <person name="Marshall I.P.G."/>
        </authorList>
    </citation>
    <scope>NUCLEOTIDE SEQUENCE</scope>
    <source>
        <strain evidence="2">Rat1</strain>
    </source>
</reference>
<dbReference type="InterPro" id="IPR016187">
    <property type="entry name" value="CTDL_fold"/>
</dbReference>
<evidence type="ECO:0000259" key="1">
    <source>
        <dbReference type="Pfam" id="PF03781"/>
    </source>
</evidence>
<dbReference type="PANTHER" id="PTHR23150">
    <property type="entry name" value="SULFATASE MODIFYING FACTOR 1, 2"/>
    <property type="match status" value="1"/>
</dbReference>
<dbReference type="InterPro" id="IPR051043">
    <property type="entry name" value="Sulfatase_Mod_Factor_Kinase"/>
</dbReference>
<evidence type="ECO:0000313" key="2">
    <source>
        <dbReference type="EMBL" id="XCN72290.1"/>
    </source>
</evidence>
<name>A0AAU8LSQ6_9BACT</name>
<dbReference type="AlphaFoldDB" id="A0AAU8LSQ6"/>
<sequence>MHGNVWEWCRDWFGEYPVAPEIDPVGPDSGEYRVLRGGSWISFGGYCRSALRRWRTPNRRSSLLGFRLAQGRTGQAR</sequence>
<dbReference type="Pfam" id="PF03781">
    <property type="entry name" value="FGE-sulfatase"/>
    <property type="match status" value="1"/>
</dbReference>